<dbReference type="RefSeq" id="WP_061878348.1">
    <property type="nucleotide sequence ID" value="NZ_JACEGD010000030.1"/>
</dbReference>
<keyword evidence="2" id="KW-1133">Transmembrane helix</keyword>
<name>A0ABS0PAD2_9BRAD</name>
<comment type="caution">
    <text evidence="3">The sequence shown here is derived from an EMBL/GenBank/DDBJ whole genome shotgun (WGS) entry which is preliminary data.</text>
</comment>
<dbReference type="EMBL" id="JACEGD010000030">
    <property type="protein sequence ID" value="MBH5390267.1"/>
    <property type="molecule type" value="Genomic_DNA"/>
</dbReference>
<evidence type="ECO:0000313" key="4">
    <source>
        <dbReference type="Proteomes" id="UP001194539"/>
    </source>
</evidence>
<protein>
    <submittedName>
        <fullName evidence="3">HlyD family secretion protein</fullName>
    </submittedName>
</protein>
<keyword evidence="1" id="KW-0175">Coiled coil</keyword>
<keyword evidence="4" id="KW-1185">Reference proteome</keyword>
<keyword evidence="2" id="KW-0472">Membrane</keyword>
<evidence type="ECO:0000313" key="3">
    <source>
        <dbReference type="EMBL" id="MBH5390267.1"/>
    </source>
</evidence>
<evidence type="ECO:0000256" key="2">
    <source>
        <dbReference type="SAM" id="Phobius"/>
    </source>
</evidence>
<organism evidence="3 4">
    <name type="scientific">Bradyrhizobium diversitatis</name>
    <dbReference type="NCBI Taxonomy" id="2755406"/>
    <lineage>
        <taxon>Bacteria</taxon>
        <taxon>Pseudomonadati</taxon>
        <taxon>Pseudomonadota</taxon>
        <taxon>Alphaproteobacteria</taxon>
        <taxon>Hyphomicrobiales</taxon>
        <taxon>Nitrobacteraceae</taxon>
        <taxon>Bradyrhizobium</taxon>
    </lineage>
</organism>
<dbReference type="Gene3D" id="2.40.50.100">
    <property type="match status" value="2"/>
</dbReference>
<gene>
    <name evidence="3" type="ORF">H1B27_28870</name>
</gene>
<feature type="transmembrane region" description="Helical" evidence="2">
    <location>
        <begin position="40"/>
        <end position="61"/>
    </location>
</feature>
<dbReference type="PANTHER" id="PTHR30367:SF12">
    <property type="entry name" value="P-HYDROXYBENZOIC ACID EFFLUX PUMP SUBUNIT AAEA"/>
    <property type="match status" value="1"/>
</dbReference>
<dbReference type="SUPFAM" id="SSF111369">
    <property type="entry name" value="HlyD-like secretion proteins"/>
    <property type="match status" value="2"/>
</dbReference>
<feature type="coiled-coil region" evidence="1">
    <location>
        <begin position="114"/>
        <end position="166"/>
    </location>
</feature>
<dbReference type="PANTHER" id="PTHR30367">
    <property type="entry name" value="P-HYDROXYBENZOIC ACID EFFLUX PUMP SUBUNIT AAEA-RELATED"/>
    <property type="match status" value="1"/>
</dbReference>
<dbReference type="Proteomes" id="UP001194539">
    <property type="component" value="Unassembled WGS sequence"/>
</dbReference>
<evidence type="ECO:0000256" key="1">
    <source>
        <dbReference type="SAM" id="Coils"/>
    </source>
</evidence>
<reference evidence="3 4" key="1">
    <citation type="submission" date="2020-07" db="EMBL/GenBank/DDBJ databases">
        <title>Bradyrhizobium diversity isolated from nodules of indigenous legumes of Western Australia.</title>
        <authorList>
            <person name="Klepa M.S."/>
        </authorList>
    </citation>
    <scope>NUCLEOTIDE SEQUENCE [LARGE SCALE GENOMIC DNA]</scope>
    <source>
        <strain evidence="3 4">CNPSo 4019</strain>
    </source>
</reference>
<sequence length="411" mass="44548">MLELLICSLVTILPDYLYRRYAQGKRFGKEITFFSVWYELRWGITACLMLTVSLITMIFYFHPATSSAALYFRTVPILPEGSGRVAEVNVGFSAPVRKGDVLFTLDSSKQKAAVETARRKVAEVDAAMQTAQADVVKAEAQIGEARANYQQAKDELEVKTELQRRNPGIVPQRDIDKLQVLVDQRQSGIDAATAAKQSASLQVSALLPAQKASAEAALDQAQVDLDKTLVRAGVDGRVEQFLVRPGDVVNQLMRPAGVLVPEGAGRKALQAGFGQIEAQVMKEGMVAEATCISKPWVIIPMVITTVQDYIAAGQFRSGEQLIDPQNAVRPGTILVYLEPLYKGGLDGVTPGSSCIVNAYTSNHEEISAKDTPTSRKIALHVVDGVGLVHALLLRIQALLLPIQTLVLSGGH</sequence>
<proteinExistence type="predicted"/>
<dbReference type="InterPro" id="IPR050393">
    <property type="entry name" value="MFP_Efflux_Pump"/>
</dbReference>
<dbReference type="Gene3D" id="1.10.287.470">
    <property type="entry name" value="Helix hairpin bin"/>
    <property type="match status" value="2"/>
</dbReference>
<accession>A0ABS0PAD2</accession>
<keyword evidence="2" id="KW-0812">Transmembrane</keyword>